<dbReference type="PANTHER" id="PTHR44591">
    <property type="entry name" value="STRESS RESPONSE REGULATOR PROTEIN 1"/>
    <property type="match status" value="1"/>
</dbReference>
<protein>
    <submittedName>
        <fullName evidence="4">Response regulator</fullName>
    </submittedName>
</protein>
<dbReference type="Gene3D" id="3.40.50.2300">
    <property type="match status" value="1"/>
</dbReference>
<dbReference type="SUPFAM" id="SSF52172">
    <property type="entry name" value="CheY-like"/>
    <property type="match status" value="1"/>
</dbReference>
<evidence type="ECO:0000259" key="3">
    <source>
        <dbReference type="PROSITE" id="PS50110"/>
    </source>
</evidence>
<dbReference type="RefSeq" id="WP_281781916.1">
    <property type="nucleotide sequence ID" value="NZ_AP027041.1"/>
</dbReference>
<dbReference type="Pfam" id="PF00072">
    <property type="entry name" value="Response_reg"/>
    <property type="match status" value="1"/>
</dbReference>
<evidence type="ECO:0000313" key="5">
    <source>
        <dbReference type="Proteomes" id="UP001317822"/>
    </source>
</evidence>
<gene>
    <name evidence="4" type="ORF">LA521A_17360</name>
</gene>
<sequence>MQDPGESAKRSVLVVDPNRFLARTTAQALQAQGFAAEAAMTATSALRFITAKPFDAAIIDVDLNGRVSGVELLRAMRELRPGLSAVLTTGGDQDVEIPPNVVVMRKPCRIRELVATIFREDAA</sequence>
<dbReference type="InterPro" id="IPR001789">
    <property type="entry name" value="Sig_transdc_resp-reg_receiver"/>
</dbReference>
<dbReference type="SMART" id="SM00448">
    <property type="entry name" value="REC"/>
    <property type="match status" value="1"/>
</dbReference>
<keyword evidence="1 2" id="KW-0597">Phosphoprotein</keyword>
<organism evidence="4 5">
    <name type="scientific">Lysobacter auxotrophicus</name>
    <dbReference type="NCBI Taxonomy" id="2992573"/>
    <lineage>
        <taxon>Bacteria</taxon>
        <taxon>Pseudomonadati</taxon>
        <taxon>Pseudomonadota</taxon>
        <taxon>Gammaproteobacteria</taxon>
        <taxon>Lysobacterales</taxon>
        <taxon>Lysobacteraceae</taxon>
        <taxon>Lysobacter</taxon>
    </lineage>
</organism>
<evidence type="ECO:0000313" key="4">
    <source>
        <dbReference type="EMBL" id="BDU16535.1"/>
    </source>
</evidence>
<evidence type="ECO:0000256" key="1">
    <source>
        <dbReference type="ARBA" id="ARBA00022553"/>
    </source>
</evidence>
<dbReference type="Proteomes" id="UP001317822">
    <property type="component" value="Chromosome"/>
</dbReference>
<dbReference type="InterPro" id="IPR050595">
    <property type="entry name" value="Bact_response_regulator"/>
</dbReference>
<evidence type="ECO:0000256" key="2">
    <source>
        <dbReference type="PROSITE-ProRule" id="PRU00169"/>
    </source>
</evidence>
<proteinExistence type="predicted"/>
<reference evidence="4 5" key="1">
    <citation type="journal article" date="2023" name="Int. J. Syst. Evol. Microbiol.">
        <title>Physiological and genomic analyses of cobalamin (vitamin B12)-auxotrophy of Lysobacter auxotrophicus sp. nov., a methionine-auxotrophic chitinolytic bacterium isolated from chitin-treated soil.</title>
        <authorList>
            <person name="Saito A."/>
            <person name="Dohra H."/>
            <person name="Hamada M."/>
            <person name="Moriuchi R."/>
            <person name="Kotsuchibashi Y."/>
            <person name="Mori K."/>
        </authorList>
    </citation>
    <scope>NUCLEOTIDE SEQUENCE [LARGE SCALE GENOMIC DNA]</scope>
    <source>
        <strain evidence="4 5">5-21a</strain>
    </source>
</reference>
<dbReference type="EMBL" id="AP027041">
    <property type="protein sequence ID" value="BDU16535.1"/>
    <property type="molecule type" value="Genomic_DNA"/>
</dbReference>
<dbReference type="PROSITE" id="PS50110">
    <property type="entry name" value="RESPONSE_REGULATORY"/>
    <property type="match status" value="1"/>
</dbReference>
<dbReference type="PANTHER" id="PTHR44591:SF21">
    <property type="entry name" value="TWO-COMPONENT RESPONSE REGULATOR"/>
    <property type="match status" value="1"/>
</dbReference>
<feature type="modified residue" description="4-aspartylphosphate" evidence="2">
    <location>
        <position position="60"/>
    </location>
</feature>
<name>A0ABN6UJN1_9GAMM</name>
<keyword evidence="5" id="KW-1185">Reference proteome</keyword>
<dbReference type="InterPro" id="IPR011006">
    <property type="entry name" value="CheY-like_superfamily"/>
</dbReference>
<feature type="domain" description="Response regulatory" evidence="3">
    <location>
        <begin position="11"/>
        <end position="121"/>
    </location>
</feature>
<accession>A0ABN6UJN1</accession>